<sequence length="194" mass="21521">MFQNRRIIDTRRQKLVVSQELPGVANERNAVVEGHLSVFNVFEAASYDHRLLVEQILSLKCLDYVSVVVLVLSGSDGGVLGAASLATSSDFHEVELQRTDYLAGAGYVHGMAFDEVVALELDANRDVHGSDCFQHVSQQLEVSGSVLVGSLIINIIYTLLNPRYILSLQNSFDSQQYCVISKFNVNEIQQLYII</sequence>
<dbReference type="Proteomes" id="UP001642409">
    <property type="component" value="Unassembled WGS sequence"/>
</dbReference>
<keyword evidence="3" id="KW-1185">Reference proteome</keyword>
<dbReference type="EMBL" id="CATOUU010001170">
    <property type="protein sequence ID" value="CAI9975844.1"/>
    <property type="molecule type" value="Genomic_DNA"/>
</dbReference>
<reference evidence="1" key="1">
    <citation type="submission" date="2023-06" db="EMBL/GenBank/DDBJ databases">
        <authorList>
            <person name="Kurt Z."/>
        </authorList>
    </citation>
    <scope>NUCLEOTIDE SEQUENCE</scope>
</reference>
<evidence type="ECO:0000313" key="2">
    <source>
        <dbReference type="EMBL" id="CAL6006696.1"/>
    </source>
</evidence>
<proteinExistence type="predicted"/>
<reference evidence="2 3" key="2">
    <citation type="submission" date="2024-07" db="EMBL/GenBank/DDBJ databases">
        <authorList>
            <person name="Akdeniz Z."/>
        </authorList>
    </citation>
    <scope>NUCLEOTIDE SEQUENCE [LARGE SCALE GENOMIC DNA]</scope>
</reference>
<evidence type="ECO:0000313" key="3">
    <source>
        <dbReference type="Proteomes" id="UP001642409"/>
    </source>
</evidence>
<dbReference type="EMBL" id="CAXDID020000054">
    <property type="protein sequence ID" value="CAL6006696.1"/>
    <property type="molecule type" value="Genomic_DNA"/>
</dbReference>
<name>A0AA86RPT8_9EUKA</name>
<accession>A0AA86RPT8</accession>
<organism evidence="1">
    <name type="scientific">Hexamita inflata</name>
    <dbReference type="NCBI Taxonomy" id="28002"/>
    <lineage>
        <taxon>Eukaryota</taxon>
        <taxon>Metamonada</taxon>
        <taxon>Diplomonadida</taxon>
        <taxon>Hexamitidae</taxon>
        <taxon>Hexamitinae</taxon>
        <taxon>Hexamita</taxon>
    </lineage>
</organism>
<protein>
    <submittedName>
        <fullName evidence="2">Hypothetical_protein</fullName>
    </submittedName>
</protein>
<dbReference type="AlphaFoldDB" id="A0AA86RPT8"/>
<comment type="caution">
    <text evidence="1">The sequence shown here is derived from an EMBL/GenBank/DDBJ whole genome shotgun (WGS) entry which is preliminary data.</text>
</comment>
<gene>
    <name evidence="2" type="ORF">HINF_LOCUS20283</name>
    <name evidence="1" type="ORF">HINF_LOCUS63489</name>
</gene>
<evidence type="ECO:0000313" key="1">
    <source>
        <dbReference type="EMBL" id="CAI9975844.1"/>
    </source>
</evidence>